<proteinExistence type="predicted"/>
<dbReference type="OrthoDB" id="9182115at2"/>
<dbReference type="Proteomes" id="UP000265619">
    <property type="component" value="Unassembled WGS sequence"/>
</dbReference>
<comment type="caution">
    <text evidence="1">The sequence shown here is derived from an EMBL/GenBank/DDBJ whole genome shotgun (WGS) entry which is preliminary data.</text>
</comment>
<evidence type="ECO:0000313" key="2">
    <source>
        <dbReference type="Proteomes" id="UP000265619"/>
    </source>
</evidence>
<reference evidence="1 2" key="1">
    <citation type="submission" date="2018-09" db="EMBL/GenBank/DDBJ databases">
        <title>Acidovorax cavernicola nov. sp. isolated from Gruta de las Maravillas (Aracena, Spain).</title>
        <authorList>
            <person name="Jurado V."/>
            <person name="Gutierrez-Patricio S."/>
            <person name="Gonzalez-Pimentel J.L."/>
            <person name="Miller A.Z."/>
            <person name="Laiz L."/>
            <person name="Saiz-Jimenez C."/>
        </authorList>
    </citation>
    <scope>NUCLEOTIDE SEQUENCE [LARGE SCALE GENOMIC DNA]</scope>
    <source>
        <strain evidence="1 2">1011MAR4D40.2</strain>
    </source>
</reference>
<accession>A0A9X8D7S7</accession>
<dbReference type="RefSeq" id="WP_147400377.1">
    <property type="nucleotide sequence ID" value="NZ_QXMN01000003.1"/>
</dbReference>
<organism evidence="1 2">
    <name type="scientific">Acidovorax cavernicola</name>
    <dbReference type="NCBI Taxonomy" id="1675792"/>
    <lineage>
        <taxon>Bacteria</taxon>
        <taxon>Pseudomonadati</taxon>
        <taxon>Pseudomonadota</taxon>
        <taxon>Betaproteobacteria</taxon>
        <taxon>Burkholderiales</taxon>
        <taxon>Comamonadaceae</taxon>
        <taxon>Acidovorax</taxon>
    </lineage>
</organism>
<dbReference type="AlphaFoldDB" id="A0A9X8D7S7"/>
<sequence>MNELPSTIKHFFPPTTALSGIGALTPTQGGARAVAQAVIHCVGGLKVGAVGPGSVGAASEVDFHQALRLDREVVGRAWYRQLGELLSVADAHHAHILLFVDSSASFYAFTDPDEKLYPLGHFAQAMETLLLGLDFGMPLDADD</sequence>
<evidence type="ECO:0000313" key="1">
    <source>
        <dbReference type="EMBL" id="RIX84034.1"/>
    </source>
</evidence>
<gene>
    <name evidence="1" type="ORF">D3H34_04750</name>
</gene>
<name>A0A9X8D7S7_9BURK</name>
<dbReference type="EMBL" id="QXMN01000003">
    <property type="protein sequence ID" value="RIX84034.1"/>
    <property type="molecule type" value="Genomic_DNA"/>
</dbReference>
<protein>
    <submittedName>
        <fullName evidence="1">Uncharacterized protein</fullName>
    </submittedName>
</protein>
<keyword evidence="2" id="KW-1185">Reference proteome</keyword>